<name>A0AC35U4M1_9BILA</name>
<dbReference type="Proteomes" id="UP000095286">
    <property type="component" value="Unplaced"/>
</dbReference>
<reference evidence="2" key="1">
    <citation type="submission" date="2016-11" db="UniProtKB">
        <authorList>
            <consortium name="WormBaseParasite"/>
        </authorList>
    </citation>
    <scope>IDENTIFICATION</scope>
    <source>
        <strain evidence="2">KR3021</strain>
    </source>
</reference>
<accession>A0AC35U4M1</accession>
<dbReference type="WBParaSite" id="RSKR_0000788750.1">
    <property type="protein sequence ID" value="RSKR_0000788750.1"/>
    <property type="gene ID" value="RSKR_0000788750"/>
</dbReference>
<evidence type="ECO:0000313" key="2">
    <source>
        <dbReference type="WBParaSite" id="RSKR_0000788750.1"/>
    </source>
</evidence>
<protein>
    <submittedName>
        <fullName evidence="2">PRA1 family protein</fullName>
    </submittedName>
</protein>
<evidence type="ECO:0000313" key="1">
    <source>
        <dbReference type="Proteomes" id="UP000095286"/>
    </source>
</evidence>
<organism evidence="1 2">
    <name type="scientific">Rhabditophanes sp. KR3021</name>
    <dbReference type="NCBI Taxonomy" id="114890"/>
    <lineage>
        <taxon>Eukaryota</taxon>
        <taxon>Metazoa</taxon>
        <taxon>Ecdysozoa</taxon>
        <taxon>Nematoda</taxon>
        <taxon>Chromadorea</taxon>
        <taxon>Rhabditida</taxon>
        <taxon>Tylenchina</taxon>
        <taxon>Panagrolaimomorpha</taxon>
        <taxon>Strongyloidoidea</taxon>
        <taxon>Alloionematidae</taxon>
        <taxon>Rhabditophanes</taxon>
    </lineage>
</organism>
<sequence length="187" mass="21893">MSSSIQEKYFTIYQDICVPVPRHAWDFFAKDDFTTGGYRLPDFGDLKKWNNRIYKNLIYYQSNYFLFFLVMVLVNFYNVLLWPAIFVGSIMMPKLIADNVHIENEQYESLLRNLGPIVIGSLMFWGFPQFVASVGILCVIILTVLVHASLRKRTWDNKLSNVVGKIKQKRTLMQDILNFFPEPIMSE</sequence>
<proteinExistence type="predicted"/>